<protein>
    <submittedName>
        <fullName evidence="3">Membrane protein</fullName>
    </submittedName>
</protein>
<feature type="region of interest" description="Disordered" evidence="1">
    <location>
        <begin position="1"/>
        <end position="21"/>
    </location>
</feature>
<feature type="transmembrane region" description="Helical" evidence="2">
    <location>
        <begin position="123"/>
        <end position="141"/>
    </location>
</feature>
<evidence type="ECO:0000313" key="4">
    <source>
        <dbReference type="Proteomes" id="UP000321720"/>
    </source>
</evidence>
<keyword evidence="2" id="KW-0472">Membrane</keyword>
<dbReference type="RefSeq" id="WP_246117234.1">
    <property type="nucleotide sequence ID" value="NZ_BJWG01000001.1"/>
</dbReference>
<dbReference type="Pfam" id="PF10825">
    <property type="entry name" value="DUF2752"/>
    <property type="match status" value="1"/>
</dbReference>
<organism evidence="3 4">
    <name type="scientific">Cellulomonas composti</name>
    <dbReference type="NCBI Taxonomy" id="266130"/>
    <lineage>
        <taxon>Bacteria</taxon>
        <taxon>Bacillati</taxon>
        <taxon>Actinomycetota</taxon>
        <taxon>Actinomycetes</taxon>
        <taxon>Micrococcales</taxon>
        <taxon>Cellulomonadaceae</taxon>
        <taxon>Cellulomonas</taxon>
    </lineage>
</organism>
<keyword evidence="4" id="KW-1185">Reference proteome</keyword>
<sequence>MSATRAGSAPEAEVHGPVTSRSPAWRTPAAIGVAVGAAALVVALHDPHQQGSYGFCPMLALTGWWCPACGGLRATHDLLHGDVAGAWGMNALWVVLAPVLVVLWVVWLVRALRGRPGPALRPWAWWGLLVLVVAFGVLRNVPALAPWLAP</sequence>
<feature type="transmembrane region" description="Helical" evidence="2">
    <location>
        <begin position="87"/>
        <end position="111"/>
    </location>
</feature>
<gene>
    <name evidence="3" type="ORF">CCO02nite_01220</name>
</gene>
<dbReference type="AlphaFoldDB" id="A0A511J651"/>
<evidence type="ECO:0000313" key="3">
    <source>
        <dbReference type="EMBL" id="GEL93464.1"/>
    </source>
</evidence>
<keyword evidence="2" id="KW-0812">Transmembrane</keyword>
<evidence type="ECO:0000256" key="2">
    <source>
        <dbReference type="SAM" id="Phobius"/>
    </source>
</evidence>
<dbReference type="EMBL" id="BJWG01000001">
    <property type="protein sequence ID" value="GEL93464.1"/>
    <property type="molecule type" value="Genomic_DNA"/>
</dbReference>
<proteinExistence type="predicted"/>
<feature type="transmembrane region" description="Helical" evidence="2">
    <location>
        <begin position="56"/>
        <end position="75"/>
    </location>
</feature>
<evidence type="ECO:0000256" key="1">
    <source>
        <dbReference type="SAM" id="MobiDB-lite"/>
    </source>
</evidence>
<name>A0A511J651_9CELL</name>
<feature type="transmembrane region" description="Helical" evidence="2">
    <location>
        <begin position="25"/>
        <end position="44"/>
    </location>
</feature>
<reference evidence="3 4" key="1">
    <citation type="submission" date="2019-07" db="EMBL/GenBank/DDBJ databases">
        <title>Whole genome shotgun sequence of Cellulomonas composti NBRC 100758.</title>
        <authorList>
            <person name="Hosoyama A."/>
            <person name="Uohara A."/>
            <person name="Ohji S."/>
            <person name="Ichikawa N."/>
        </authorList>
    </citation>
    <scope>NUCLEOTIDE SEQUENCE [LARGE SCALE GENOMIC DNA]</scope>
    <source>
        <strain evidence="3 4">NBRC 100758</strain>
    </source>
</reference>
<comment type="caution">
    <text evidence="3">The sequence shown here is derived from an EMBL/GenBank/DDBJ whole genome shotgun (WGS) entry which is preliminary data.</text>
</comment>
<dbReference type="Proteomes" id="UP000321720">
    <property type="component" value="Unassembled WGS sequence"/>
</dbReference>
<keyword evidence="2" id="KW-1133">Transmembrane helix</keyword>
<dbReference type="InterPro" id="IPR021215">
    <property type="entry name" value="DUF2752"/>
</dbReference>
<accession>A0A511J651</accession>